<feature type="region of interest" description="Disordered" evidence="1">
    <location>
        <begin position="222"/>
        <end position="262"/>
    </location>
</feature>
<accession>A0A2G8K7K8</accession>
<feature type="compositionally biased region" description="Polar residues" evidence="1">
    <location>
        <begin position="110"/>
        <end position="192"/>
    </location>
</feature>
<gene>
    <name evidence="2" type="ORF">BSL78_19218</name>
</gene>
<name>A0A2G8K7K8_STIJA</name>
<proteinExistence type="predicted"/>
<evidence type="ECO:0000256" key="1">
    <source>
        <dbReference type="SAM" id="MobiDB-lite"/>
    </source>
</evidence>
<protein>
    <submittedName>
        <fullName evidence="2">Uncharacterized protein</fullName>
    </submittedName>
</protein>
<dbReference type="EMBL" id="MRZV01000814">
    <property type="protein sequence ID" value="PIK43929.1"/>
    <property type="molecule type" value="Genomic_DNA"/>
</dbReference>
<dbReference type="AlphaFoldDB" id="A0A2G8K7K8"/>
<keyword evidence="3" id="KW-1185">Reference proteome</keyword>
<evidence type="ECO:0000313" key="2">
    <source>
        <dbReference type="EMBL" id="PIK43929.1"/>
    </source>
</evidence>
<comment type="caution">
    <text evidence="2">The sequence shown here is derived from an EMBL/GenBank/DDBJ whole genome shotgun (WGS) entry which is preliminary data.</text>
</comment>
<dbReference type="STRING" id="307972.A0A2G8K7K8"/>
<feature type="region of interest" description="Disordered" evidence="1">
    <location>
        <begin position="98"/>
        <end position="208"/>
    </location>
</feature>
<feature type="compositionally biased region" description="Polar residues" evidence="1">
    <location>
        <begin position="286"/>
        <end position="299"/>
    </location>
</feature>
<organism evidence="2 3">
    <name type="scientific">Stichopus japonicus</name>
    <name type="common">Sea cucumber</name>
    <dbReference type="NCBI Taxonomy" id="307972"/>
    <lineage>
        <taxon>Eukaryota</taxon>
        <taxon>Metazoa</taxon>
        <taxon>Echinodermata</taxon>
        <taxon>Eleutherozoa</taxon>
        <taxon>Echinozoa</taxon>
        <taxon>Holothuroidea</taxon>
        <taxon>Aspidochirotacea</taxon>
        <taxon>Aspidochirotida</taxon>
        <taxon>Stichopodidae</taxon>
        <taxon>Apostichopus</taxon>
    </lineage>
</organism>
<dbReference type="Proteomes" id="UP000230750">
    <property type="component" value="Unassembled WGS sequence"/>
</dbReference>
<sequence>MAANYSPIVAFGTSPPAIRMSSEFSYPTYQDNARQTFPSSSLSTTGTIDVRKESLVYTSSGSYPSKEIPSETIITTNHYGIKVTRAPSTSARTISTVGETDALPAATSDPLGSTDVTKPTTRTLSTSEGVVTPPTSEDPSGSSGITKPATRTLSTSEGAVTQSITKDPSGSTGIAEPTTRTLSTSEEAVTQSVRKDPSRYTGTAKPVIRTLSTSEEAVTQYITKDPSGSTDTAKPATLSSLGTKLTNSSTSDPQGSHSSTVLHNDSFTTLSSLISESTSAPDDGSLVTTSQPDTTLVTTSQPDTTLVTTSQPDTTLVTTSQPDTTLVTTSQQIPHWLRHHNQIPHWLRRHNQIPHWLRHHNQIPHWLRHHNQLPHWLRHHNQLPHWSQIPSLSHHIVQPLASEGTDIERQHRADKDNIDSLSSYLSDQN</sequence>
<feature type="region of interest" description="Disordered" evidence="1">
    <location>
        <begin position="275"/>
        <end position="299"/>
    </location>
</feature>
<reference evidence="2 3" key="1">
    <citation type="journal article" date="2017" name="PLoS Biol.">
        <title>The sea cucumber genome provides insights into morphological evolution and visceral regeneration.</title>
        <authorList>
            <person name="Zhang X."/>
            <person name="Sun L."/>
            <person name="Yuan J."/>
            <person name="Sun Y."/>
            <person name="Gao Y."/>
            <person name="Zhang L."/>
            <person name="Li S."/>
            <person name="Dai H."/>
            <person name="Hamel J.F."/>
            <person name="Liu C."/>
            <person name="Yu Y."/>
            <person name="Liu S."/>
            <person name="Lin W."/>
            <person name="Guo K."/>
            <person name="Jin S."/>
            <person name="Xu P."/>
            <person name="Storey K.B."/>
            <person name="Huan P."/>
            <person name="Zhang T."/>
            <person name="Zhou Y."/>
            <person name="Zhang J."/>
            <person name="Lin C."/>
            <person name="Li X."/>
            <person name="Xing L."/>
            <person name="Huo D."/>
            <person name="Sun M."/>
            <person name="Wang L."/>
            <person name="Mercier A."/>
            <person name="Li F."/>
            <person name="Yang H."/>
            <person name="Xiang J."/>
        </authorList>
    </citation>
    <scope>NUCLEOTIDE SEQUENCE [LARGE SCALE GENOMIC DNA]</scope>
    <source>
        <strain evidence="2">Shaxun</strain>
        <tissue evidence="2">Muscle</tissue>
    </source>
</reference>
<evidence type="ECO:0000313" key="3">
    <source>
        <dbReference type="Proteomes" id="UP000230750"/>
    </source>
</evidence>